<keyword evidence="1" id="KW-0812">Transmembrane</keyword>
<dbReference type="InterPro" id="IPR010559">
    <property type="entry name" value="Sig_transdc_His_kin_internal"/>
</dbReference>
<feature type="domain" description="Signal transduction histidine kinase internal region" evidence="2">
    <location>
        <begin position="157"/>
        <end position="233"/>
    </location>
</feature>
<keyword evidence="4" id="KW-1185">Reference proteome</keyword>
<dbReference type="PANTHER" id="PTHR34220">
    <property type="entry name" value="SENSOR HISTIDINE KINASE YPDA"/>
    <property type="match status" value="1"/>
</dbReference>
<feature type="transmembrane region" description="Helical" evidence="1">
    <location>
        <begin position="74"/>
        <end position="97"/>
    </location>
</feature>
<proteinExistence type="predicted"/>
<dbReference type="RefSeq" id="WP_099151468.1">
    <property type="nucleotide sequence ID" value="NZ_PDUD01000023.1"/>
</dbReference>
<comment type="caution">
    <text evidence="3">The sequence shown here is derived from an EMBL/GenBank/DDBJ whole genome shotgun (WGS) entry which is preliminary data.</text>
</comment>
<dbReference type="InterPro" id="IPR050640">
    <property type="entry name" value="Bact_2-comp_sensor_kinase"/>
</dbReference>
<dbReference type="EMBL" id="PDUD01000023">
    <property type="protein sequence ID" value="PHN04923.1"/>
    <property type="molecule type" value="Genomic_DNA"/>
</dbReference>
<accession>A0A2D0NAX7</accession>
<dbReference type="GO" id="GO:0016020">
    <property type="term" value="C:membrane"/>
    <property type="evidence" value="ECO:0007669"/>
    <property type="project" value="InterPro"/>
</dbReference>
<evidence type="ECO:0000256" key="1">
    <source>
        <dbReference type="SAM" id="Phobius"/>
    </source>
</evidence>
<dbReference type="PANTHER" id="PTHR34220:SF7">
    <property type="entry name" value="SENSOR HISTIDINE KINASE YPDA"/>
    <property type="match status" value="1"/>
</dbReference>
<sequence>MKIRLSPKQQSIGRHLLFWTAIVLLYYSIEATRGKPELFGYILVRQLPSDMLTTYFTYYVIVEQFLLKKRYWMAGLLLVLSAVVFSLIGWTVFYYTIIPTVYPDQVPPAWLYGPGIIQVGIGLYYVTFLFSGLKLYRVWKTNREEQQELEKQHLKSELALLRAQVNPHFLFNTLNNIDTLVFEDQHKASESIVKLSSIMRYMLYDANAEQVPLEKEIACLQNFIDLHRLRMKNPDFVEFEVQGNTQGHLVPAMLFLPFVENTFKHGSLQGAAPGISIFLHVTDDSYFLKVSNRLRKTSVPYEVPSGVGLQNVRRRLDLIYGEDYQLDVTEIDGTYQVRLTLPQQVKKSGEILQARQSAITLDQHLVIEK</sequence>
<reference evidence="3 4" key="1">
    <citation type="submission" date="2017-10" db="EMBL/GenBank/DDBJ databases">
        <title>The draft genome sequence of Lewinella nigricans NBRC 102662.</title>
        <authorList>
            <person name="Wang K."/>
        </authorList>
    </citation>
    <scope>NUCLEOTIDE SEQUENCE [LARGE SCALE GENOMIC DNA]</scope>
    <source>
        <strain evidence="3 4">NBRC 102662</strain>
    </source>
</reference>
<feature type="transmembrane region" description="Helical" evidence="1">
    <location>
        <begin position="109"/>
        <end position="133"/>
    </location>
</feature>
<keyword evidence="1" id="KW-0472">Membrane</keyword>
<dbReference type="InterPro" id="IPR036890">
    <property type="entry name" value="HATPase_C_sf"/>
</dbReference>
<evidence type="ECO:0000313" key="3">
    <source>
        <dbReference type="EMBL" id="PHN04923.1"/>
    </source>
</evidence>
<dbReference type="OrthoDB" id="9809908at2"/>
<feature type="transmembrane region" description="Helical" evidence="1">
    <location>
        <begin position="12"/>
        <end position="29"/>
    </location>
</feature>
<evidence type="ECO:0000259" key="2">
    <source>
        <dbReference type="Pfam" id="PF06580"/>
    </source>
</evidence>
<protein>
    <recommendedName>
        <fullName evidence="2">Signal transduction histidine kinase internal region domain-containing protein</fullName>
    </recommendedName>
</protein>
<feature type="transmembrane region" description="Helical" evidence="1">
    <location>
        <begin position="41"/>
        <end position="62"/>
    </location>
</feature>
<dbReference type="Proteomes" id="UP000223913">
    <property type="component" value="Unassembled WGS sequence"/>
</dbReference>
<gene>
    <name evidence="3" type="ORF">CRP01_17990</name>
</gene>
<dbReference type="AlphaFoldDB" id="A0A2D0NAX7"/>
<dbReference type="Gene3D" id="3.30.565.10">
    <property type="entry name" value="Histidine kinase-like ATPase, C-terminal domain"/>
    <property type="match status" value="1"/>
</dbReference>
<dbReference type="Pfam" id="PF06580">
    <property type="entry name" value="His_kinase"/>
    <property type="match status" value="1"/>
</dbReference>
<organism evidence="3 4">
    <name type="scientific">Flavilitoribacter nigricans (strain ATCC 23147 / DSM 23189 / NBRC 102662 / NCIMB 1420 / SS-2)</name>
    <name type="common">Lewinella nigricans</name>
    <dbReference type="NCBI Taxonomy" id="1122177"/>
    <lineage>
        <taxon>Bacteria</taxon>
        <taxon>Pseudomonadati</taxon>
        <taxon>Bacteroidota</taxon>
        <taxon>Saprospiria</taxon>
        <taxon>Saprospirales</taxon>
        <taxon>Lewinellaceae</taxon>
        <taxon>Flavilitoribacter</taxon>
    </lineage>
</organism>
<keyword evidence="1" id="KW-1133">Transmembrane helix</keyword>
<evidence type="ECO:0000313" key="4">
    <source>
        <dbReference type="Proteomes" id="UP000223913"/>
    </source>
</evidence>
<dbReference type="GO" id="GO:0000155">
    <property type="term" value="F:phosphorelay sensor kinase activity"/>
    <property type="evidence" value="ECO:0007669"/>
    <property type="project" value="InterPro"/>
</dbReference>
<name>A0A2D0NAX7_FLAN2</name>